<dbReference type="InterPro" id="IPR009045">
    <property type="entry name" value="Zn_M74/Hedgehog-like"/>
</dbReference>
<evidence type="ECO:0000313" key="5">
    <source>
        <dbReference type="Proteomes" id="UP000553888"/>
    </source>
</evidence>
<dbReference type="InterPro" id="IPR003709">
    <property type="entry name" value="VanY-like_core_dom"/>
</dbReference>
<accession>A0A852YFD8</accession>
<comment type="caution">
    <text evidence="4">The sequence shown here is derived from an EMBL/GenBank/DDBJ whole genome shotgun (WGS) entry which is preliminary data.</text>
</comment>
<keyword evidence="4" id="KW-0378">Hydrolase</keyword>
<dbReference type="InterPro" id="IPR058193">
    <property type="entry name" value="VanY/YodJ_core_dom"/>
</dbReference>
<evidence type="ECO:0000256" key="2">
    <source>
        <dbReference type="SAM" id="Phobius"/>
    </source>
</evidence>
<keyword evidence="4" id="KW-0121">Carboxypeptidase</keyword>
<dbReference type="CDD" id="cd14852">
    <property type="entry name" value="LD-carboxypeptidase"/>
    <property type="match status" value="1"/>
</dbReference>
<feature type="compositionally biased region" description="Basic and acidic residues" evidence="1">
    <location>
        <begin position="10"/>
        <end position="20"/>
    </location>
</feature>
<dbReference type="EMBL" id="JACBZY010000001">
    <property type="protein sequence ID" value="NYG97798.1"/>
    <property type="molecule type" value="Genomic_DNA"/>
</dbReference>
<reference evidence="4 5" key="1">
    <citation type="submission" date="2020-07" db="EMBL/GenBank/DDBJ databases">
        <title>Sequencing the genomes of 1000 actinobacteria strains.</title>
        <authorList>
            <person name="Klenk H.-P."/>
        </authorList>
    </citation>
    <scope>NUCLEOTIDE SEQUENCE [LARGE SCALE GENOMIC DNA]</scope>
    <source>
        <strain evidence="4 5">DSM 23141</strain>
    </source>
</reference>
<feature type="region of interest" description="Disordered" evidence="1">
    <location>
        <begin position="57"/>
        <end position="99"/>
    </location>
</feature>
<sequence>MSNVLSQPEEPPRRPRDRAPRPSAKVIRRRRILVIAGAVVVVVALVAGLVIALTPHDDRNAANGSASPKPSTSSSASATPSSSPSASTPPSPPGFDKTQFSIDDPASIWVVSDKLRPLNPVDYAPADLTAMQIPTTWGAVPYLRKPAADALTAMTQQYTAETGLSIQIQSDYRSYQSQVKVYNGWVASKGQAAADLTSARPGFSEHQTGLAVDLVGVPAKCGLNACFGDTPQGIWLATNAYKWGFILRYPKDLTPVTGFEYEPWHFRYVGVELATEMHDTGVQTLEQFFGLPAAPDYAP</sequence>
<dbReference type="PANTHER" id="PTHR34385:SF1">
    <property type="entry name" value="PEPTIDOGLYCAN L-ALANYL-D-GLUTAMATE ENDOPEPTIDASE CWLK"/>
    <property type="match status" value="1"/>
</dbReference>
<organism evidence="4 5">
    <name type="scientific">Schumannella luteola</name>
    <dbReference type="NCBI Taxonomy" id="472059"/>
    <lineage>
        <taxon>Bacteria</taxon>
        <taxon>Bacillati</taxon>
        <taxon>Actinomycetota</taxon>
        <taxon>Actinomycetes</taxon>
        <taxon>Micrococcales</taxon>
        <taxon>Microbacteriaceae</taxon>
        <taxon>Schumannella</taxon>
    </lineage>
</organism>
<dbReference type="PANTHER" id="PTHR34385">
    <property type="entry name" value="D-ALANYL-D-ALANINE CARBOXYPEPTIDASE"/>
    <property type="match status" value="1"/>
</dbReference>
<keyword evidence="2" id="KW-0472">Membrane</keyword>
<keyword evidence="2" id="KW-1133">Transmembrane helix</keyword>
<evidence type="ECO:0000256" key="1">
    <source>
        <dbReference type="SAM" id="MobiDB-lite"/>
    </source>
</evidence>
<feature type="compositionally biased region" description="Low complexity" evidence="1">
    <location>
        <begin position="65"/>
        <end position="86"/>
    </location>
</feature>
<dbReference type="RefSeq" id="WP_343046563.1">
    <property type="nucleotide sequence ID" value="NZ_JACBZY010000001.1"/>
</dbReference>
<feature type="region of interest" description="Disordered" evidence="1">
    <location>
        <begin position="1"/>
        <end position="24"/>
    </location>
</feature>
<proteinExistence type="predicted"/>
<feature type="transmembrane region" description="Helical" evidence="2">
    <location>
        <begin position="32"/>
        <end position="53"/>
    </location>
</feature>
<protein>
    <submittedName>
        <fullName evidence="4">D-alanyl-D-alanine carboxypeptidase</fullName>
        <ecNumber evidence="4">3.4.16.4</ecNumber>
    </submittedName>
</protein>
<evidence type="ECO:0000259" key="3">
    <source>
        <dbReference type="Pfam" id="PF02557"/>
    </source>
</evidence>
<gene>
    <name evidence="4" type="ORF">BJ979_000424</name>
</gene>
<dbReference type="GO" id="GO:0009002">
    <property type="term" value="F:serine-type D-Ala-D-Ala carboxypeptidase activity"/>
    <property type="evidence" value="ECO:0007669"/>
    <property type="project" value="UniProtKB-EC"/>
</dbReference>
<name>A0A852YFD8_9MICO</name>
<feature type="domain" description="D-alanyl-D-alanine carboxypeptidase-like core" evidence="3">
    <location>
        <begin position="142"/>
        <end position="270"/>
    </location>
</feature>
<keyword evidence="4" id="KW-0645">Protease</keyword>
<keyword evidence="5" id="KW-1185">Reference proteome</keyword>
<dbReference type="Pfam" id="PF02557">
    <property type="entry name" value="VanY"/>
    <property type="match status" value="1"/>
</dbReference>
<dbReference type="InterPro" id="IPR052179">
    <property type="entry name" value="DD-CPase-like"/>
</dbReference>
<dbReference type="GO" id="GO:0006508">
    <property type="term" value="P:proteolysis"/>
    <property type="evidence" value="ECO:0007669"/>
    <property type="project" value="InterPro"/>
</dbReference>
<dbReference type="AlphaFoldDB" id="A0A852YFD8"/>
<dbReference type="SUPFAM" id="SSF55166">
    <property type="entry name" value="Hedgehog/DD-peptidase"/>
    <property type="match status" value="1"/>
</dbReference>
<dbReference type="EC" id="3.4.16.4" evidence="4"/>
<dbReference type="Gene3D" id="3.30.1380.10">
    <property type="match status" value="1"/>
</dbReference>
<dbReference type="Proteomes" id="UP000553888">
    <property type="component" value="Unassembled WGS sequence"/>
</dbReference>
<evidence type="ECO:0000313" key="4">
    <source>
        <dbReference type="EMBL" id="NYG97798.1"/>
    </source>
</evidence>
<keyword evidence="2" id="KW-0812">Transmembrane</keyword>